<reference evidence="2 3" key="1">
    <citation type="submission" date="2023-01" db="EMBL/GenBank/DDBJ databases">
        <title>Complete genome sequence of Muricauda aquimarina strain IFOP_LL357.</title>
        <authorList>
            <person name="Gajardo G."/>
            <person name="Ueki S."/>
            <person name="Maruyama F."/>
        </authorList>
    </citation>
    <scope>NUCLEOTIDE SEQUENCE [LARGE SCALE GENOMIC DNA]</scope>
    <source>
        <strain evidence="2 3">IFOP_LL357</strain>
    </source>
</reference>
<evidence type="ECO:0008006" key="4">
    <source>
        <dbReference type="Google" id="ProtNLM"/>
    </source>
</evidence>
<dbReference type="Proteomes" id="UP001330184">
    <property type="component" value="Chromosome"/>
</dbReference>
<evidence type="ECO:0000256" key="1">
    <source>
        <dbReference type="SAM" id="SignalP"/>
    </source>
</evidence>
<protein>
    <recommendedName>
        <fullName evidence="4">Adhesin domain-containing protein</fullName>
    </recommendedName>
</protein>
<organism evidence="2 3">
    <name type="scientific">Flagellimonas marinaquae</name>
    <dbReference type="NCBI Taxonomy" id="254955"/>
    <lineage>
        <taxon>Bacteria</taxon>
        <taxon>Pseudomonadati</taxon>
        <taxon>Bacteroidota</taxon>
        <taxon>Flavobacteriia</taxon>
        <taxon>Flavobacteriales</taxon>
        <taxon>Flavobacteriaceae</taxon>
        <taxon>Flagellimonas</taxon>
    </lineage>
</organism>
<gene>
    <name evidence="2" type="ORF">MACH07_28830</name>
</gene>
<feature type="chain" id="PRO_5045428463" description="Adhesin domain-containing protein" evidence="1">
    <location>
        <begin position="23"/>
        <end position="360"/>
    </location>
</feature>
<keyword evidence="3" id="KW-1185">Reference proteome</keyword>
<accession>A0AA48I1J8</accession>
<keyword evidence="1" id="KW-0732">Signal</keyword>
<dbReference type="AlphaFoldDB" id="A0AA48I1J8"/>
<name>A0AA48I1J8_9FLAO</name>
<feature type="signal peptide" evidence="1">
    <location>
        <begin position="1"/>
        <end position="22"/>
    </location>
</feature>
<sequence>MSTLYKTYLGLLLLLTSATVAAQEHVEKTIEKQFKLEANGELHIDNKYGNITFTGWEQPKVKVVITVKVNHKKEENAKDLLQRVQPEIRANQSYVSITSVIANRNTGWFADFFNKTNPIDSDRSRVQIDYEVFLPRDAKLNVTNKFGDILIEEWQGQLEANLEHGDLWLGEMISKATIQLKFGKIRAKSINYARIVLKNGELSMDDAKNLQLTTEGSEIQLNAIATLELYSNKDEIHVEEVKHLFGSLKFSSIRIEQLQKDIDSELKIVDFVVAKIGNPDAAITLTQESSYITIKTTNFPHRFIATLEQGVVRLPKTFDNVASKMLDKGKKLRKIEATYGNNALGKITISGVKGIVTIND</sequence>
<evidence type="ECO:0000313" key="2">
    <source>
        <dbReference type="EMBL" id="BDW94051.1"/>
    </source>
</evidence>
<dbReference type="EMBL" id="AP027268">
    <property type="protein sequence ID" value="BDW94051.1"/>
    <property type="molecule type" value="Genomic_DNA"/>
</dbReference>
<evidence type="ECO:0000313" key="3">
    <source>
        <dbReference type="Proteomes" id="UP001330184"/>
    </source>
</evidence>
<proteinExistence type="predicted"/>